<keyword evidence="6 12" id="KW-0732">Signal</keyword>
<evidence type="ECO:0000256" key="2">
    <source>
        <dbReference type="ARBA" id="ARBA00004613"/>
    </source>
</evidence>
<evidence type="ECO:0000313" key="14">
    <source>
        <dbReference type="EMBL" id="KAL1585402.1"/>
    </source>
</evidence>
<evidence type="ECO:0000256" key="3">
    <source>
        <dbReference type="ARBA" id="ARBA00009743"/>
    </source>
</evidence>
<dbReference type="PRINTS" id="PR00748">
    <property type="entry name" value="MELIBIASE"/>
</dbReference>
<dbReference type="AlphaFoldDB" id="A0AB34KJY8"/>
<evidence type="ECO:0000256" key="5">
    <source>
        <dbReference type="ARBA" id="ARBA00022525"/>
    </source>
</evidence>
<dbReference type="GO" id="GO:0005576">
    <property type="term" value="C:extracellular region"/>
    <property type="evidence" value="ECO:0007669"/>
    <property type="project" value="UniProtKB-SubCell"/>
</dbReference>
<dbReference type="GO" id="GO:0005995">
    <property type="term" value="P:melibiose catabolic process"/>
    <property type="evidence" value="ECO:0007669"/>
    <property type="project" value="UniProtKB-ARBA"/>
</dbReference>
<protein>
    <recommendedName>
        <fullName evidence="4 11">Alpha-galactosidase</fullName>
        <ecNumber evidence="4 11">3.2.1.22</ecNumber>
    </recommendedName>
    <alternativeName>
        <fullName evidence="11">Melibiase</fullName>
    </alternativeName>
</protein>
<dbReference type="Gene3D" id="2.60.40.1180">
    <property type="entry name" value="Golgi alpha-mannosidase II"/>
    <property type="match status" value="1"/>
</dbReference>
<dbReference type="RefSeq" id="XP_069228508.1">
    <property type="nucleotide sequence ID" value="XM_069374219.1"/>
</dbReference>
<accession>A0AB34KJY8</accession>
<dbReference type="EMBL" id="JAAQHG020000019">
    <property type="protein sequence ID" value="KAL1585402.1"/>
    <property type="molecule type" value="Genomic_DNA"/>
</dbReference>
<evidence type="ECO:0000256" key="9">
    <source>
        <dbReference type="ARBA" id="ARBA00023180"/>
    </source>
</evidence>
<organism evidence="14 15">
    <name type="scientific">Cladosporium halotolerans</name>
    <dbReference type="NCBI Taxonomy" id="1052096"/>
    <lineage>
        <taxon>Eukaryota</taxon>
        <taxon>Fungi</taxon>
        <taxon>Dikarya</taxon>
        <taxon>Ascomycota</taxon>
        <taxon>Pezizomycotina</taxon>
        <taxon>Dothideomycetes</taxon>
        <taxon>Dothideomycetidae</taxon>
        <taxon>Cladosporiales</taxon>
        <taxon>Cladosporiaceae</taxon>
        <taxon>Cladosporium</taxon>
    </lineage>
</organism>
<sequence length="485" mass="52928">MALPYVAPLALLAVQAVAVNNGLARTPQMGWNNWNTFACDVSEDLLLETSQLLIDYGLRDLGYNYVVLDDCWSRGRGKDDYLIVDEAKFPNGMKAVSDRLHDKDLLFGMYSSAGEMTCARYAGSLDYEKQDAESFASWGVDYLKYDNCYHMGRFGTPIVSFNRFNEMAEALKATGRSILYSLCSWGEDYVHTWGPSIANSWRISGDIYDSFSRPDDLCGCGDPTDPHCVAPGTHCSVLNIINKVAPYIDRGLPGGWNDLDMLEVGLGGMTDEEYKAHFSMWAALKSPLLLGNDLRAMDAKTLSIINNPAIIAISQDPRGKAVQRVSTNTSVAKDEYGIGEVHVWSGPLANGDQVVILLNAANEDLHISASLAEIFVMDGPGGSAPQVQQTWAVHDLWESRMTETDAAAVLGQDKGALKGSYNATEIPYAKGLAEEDPRLFGEKAGVVKAGGSVSALVPRHGAKVFRLRSTDGKDKTRKSLVKEEL</sequence>
<keyword evidence="5" id="KW-0964">Secreted</keyword>
<evidence type="ECO:0000256" key="11">
    <source>
        <dbReference type="RuleBase" id="RU361168"/>
    </source>
</evidence>
<dbReference type="InterPro" id="IPR006215">
    <property type="entry name" value="Glyco_hydro_melibiase"/>
</dbReference>
<dbReference type="CDD" id="cd14792">
    <property type="entry name" value="GH27"/>
    <property type="match status" value="1"/>
</dbReference>
<dbReference type="PANTHER" id="PTHR11452">
    <property type="entry name" value="ALPHA-GALACTOSIDASE/ALPHA-N-ACETYLGALACTOSAMINIDASE"/>
    <property type="match status" value="1"/>
</dbReference>
<evidence type="ECO:0000256" key="10">
    <source>
        <dbReference type="ARBA" id="ARBA00023295"/>
    </source>
</evidence>
<evidence type="ECO:0000256" key="1">
    <source>
        <dbReference type="ARBA" id="ARBA00001255"/>
    </source>
</evidence>
<dbReference type="Gene3D" id="3.20.20.70">
    <property type="entry name" value="Aldolase class I"/>
    <property type="match status" value="1"/>
</dbReference>
<gene>
    <name evidence="14" type="ORF">WHR41_05614</name>
</gene>
<dbReference type="InterPro" id="IPR041233">
    <property type="entry name" value="Melibiase_C"/>
</dbReference>
<comment type="catalytic activity">
    <reaction evidence="1 11">
        <text>Hydrolysis of terminal, non-reducing alpha-D-galactose residues in alpha-D-galactosides, including galactose oligosaccharides, galactomannans and galactolipids.</text>
        <dbReference type="EC" id="3.2.1.22"/>
    </reaction>
</comment>
<dbReference type="Proteomes" id="UP000803884">
    <property type="component" value="Unassembled WGS sequence"/>
</dbReference>
<dbReference type="InterPro" id="IPR013785">
    <property type="entry name" value="Aldolase_TIM"/>
</dbReference>
<comment type="subcellular location">
    <subcellularLocation>
        <location evidence="2">Secreted</location>
    </subcellularLocation>
</comment>
<proteinExistence type="inferred from homology"/>
<evidence type="ECO:0000256" key="12">
    <source>
        <dbReference type="SAM" id="SignalP"/>
    </source>
</evidence>
<evidence type="ECO:0000313" key="15">
    <source>
        <dbReference type="Proteomes" id="UP000803884"/>
    </source>
</evidence>
<name>A0AB34KJY8_9PEZI</name>
<dbReference type="SUPFAM" id="SSF51445">
    <property type="entry name" value="(Trans)glycosidases"/>
    <property type="match status" value="1"/>
</dbReference>
<comment type="caution">
    <text evidence="14">The sequence shown here is derived from an EMBL/GenBank/DDBJ whole genome shotgun (WGS) entry which is preliminary data.</text>
</comment>
<dbReference type="PRINTS" id="PR00740">
    <property type="entry name" value="GLHYDRLASE27"/>
</dbReference>
<evidence type="ECO:0000256" key="6">
    <source>
        <dbReference type="ARBA" id="ARBA00022729"/>
    </source>
</evidence>
<dbReference type="InterPro" id="IPR017853">
    <property type="entry name" value="GH"/>
</dbReference>
<comment type="similarity">
    <text evidence="3 11">Belongs to the glycosyl hydrolase 27 family.</text>
</comment>
<dbReference type="InterPro" id="IPR002241">
    <property type="entry name" value="Glyco_hydro_27"/>
</dbReference>
<dbReference type="FunFam" id="3.20.20.70:FF:000202">
    <property type="entry name" value="Alpha-galactosidase"/>
    <property type="match status" value="1"/>
</dbReference>
<dbReference type="GO" id="GO:0004557">
    <property type="term" value="F:alpha-galactosidase activity"/>
    <property type="evidence" value="ECO:0007669"/>
    <property type="project" value="UniProtKB-EC"/>
</dbReference>
<feature type="domain" description="Alpha galactosidase C-terminal" evidence="13">
    <location>
        <begin position="339"/>
        <end position="404"/>
    </location>
</feature>
<keyword evidence="10 11" id="KW-0326">Glycosidase</keyword>
<dbReference type="Pfam" id="PF17801">
    <property type="entry name" value="Melibiase_C"/>
    <property type="match status" value="1"/>
</dbReference>
<evidence type="ECO:0000256" key="4">
    <source>
        <dbReference type="ARBA" id="ARBA00012755"/>
    </source>
</evidence>
<evidence type="ECO:0000259" key="13">
    <source>
        <dbReference type="Pfam" id="PF17801"/>
    </source>
</evidence>
<keyword evidence="15" id="KW-1185">Reference proteome</keyword>
<feature type="chain" id="PRO_5044331623" description="Alpha-galactosidase" evidence="12">
    <location>
        <begin position="25"/>
        <end position="485"/>
    </location>
</feature>
<dbReference type="GeneID" id="96007057"/>
<evidence type="ECO:0000256" key="8">
    <source>
        <dbReference type="ARBA" id="ARBA00023157"/>
    </source>
</evidence>
<evidence type="ECO:0000256" key="7">
    <source>
        <dbReference type="ARBA" id="ARBA00022801"/>
    </source>
</evidence>
<feature type="signal peptide" evidence="12">
    <location>
        <begin position="1"/>
        <end position="24"/>
    </location>
</feature>
<dbReference type="InterPro" id="IPR013780">
    <property type="entry name" value="Glyco_hydro_b"/>
</dbReference>
<dbReference type="Pfam" id="PF16499">
    <property type="entry name" value="Melibiase_2"/>
    <property type="match status" value="2"/>
</dbReference>
<keyword evidence="7 11" id="KW-0378">Hydrolase</keyword>
<dbReference type="SUPFAM" id="SSF51011">
    <property type="entry name" value="Glycosyl hydrolase domain"/>
    <property type="match status" value="1"/>
</dbReference>
<reference evidence="14 15" key="1">
    <citation type="journal article" date="2020" name="Microbiol. Resour. Announc.">
        <title>Draft Genome Sequence of a Cladosporium Species Isolated from the Mesophotic Ascidian Didemnum maculosum.</title>
        <authorList>
            <person name="Gioti A."/>
            <person name="Siaperas R."/>
            <person name="Nikolaivits E."/>
            <person name="Le Goff G."/>
            <person name="Ouazzani J."/>
            <person name="Kotoulas G."/>
            <person name="Topakas E."/>
        </authorList>
    </citation>
    <scope>NUCLEOTIDE SEQUENCE [LARGE SCALE GENOMIC DNA]</scope>
    <source>
        <strain evidence="14 15">TM138-S3</strain>
    </source>
</reference>
<keyword evidence="9" id="KW-0325">Glycoprotein</keyword>
<keyword evidence="8 11" id="KW-1015">Disulfide bond</keyword>
<dbReference type="EC" id="3.2.1.22" evidence="4 11"/>
<dbReference type="PANTHER" id="PTHR11452:SF75">
    <property type="entry name" value="ALPHA-GALACTOSIDASE MEL1"/>
    <property type="match status" value="1"/>
</dbReference>